<evidence type="ECO:0000313" key="2">
    <source>
        <dbReference type="Proteomes" id="UP000019183"/>
    </source>
</evidence>
<dbReference type="EMBL" id="CBWK010000397">
    <property type="protein sequence ID" value="CDL09737.1"/>
    <property type="molecule type" value="Genomic_DNA"/>
</dbReference>
<accession>W1DLR9</accession>
<dbReference type="Proteomes" id="UP000019183">
    <property type="component" value="Unassembled WGS sequence"/>
</dbReference>
<name>W1DLR9_KLEPN</name>
<reference evidence="1" key="1">
    <citation type="submission" date="2013-10" db="EMBL/GenBank/DDBJ databases">
        <title>Antibiotic resistance diversity of beta-lactamase producers in the General Hospital Vienna.</title>
        <authorList>
            <person name="Barisic I."/>
            <person name="Mitteregger D."/>
            <person name="Hirschl A.M."/>
            <person name="Noehammer C."/>
            <person name="Wiesinger-Mayr H."/>
        </authorList>
    </citation>
    <scope>NUCLEOTIDE SEQUENCE [LARGE SCALE GENOMIC DNA]</scope>
    <source>
        <strain evidence="1">IS43</strain>
    </source>
</reference>
<organism evidence="1 2">
    <name type="scientific">Klebsiella pneumoniae IS43</name>
    <dbReference type="NCBI Taxonomy" id="1432552"/>
    <lineage>
        <taxon>Bacteria</taxon>
        <taxon>Pseudomonadati</taxon>
        <taxon>Pseudomonadota</taxon>
        <taxon>Gammaproteobacteria</taxon>
        <taxon>Enterobacterales</taxon>
        <taxon>Enterobacteriaceae</taxon>
        <taxon>Klebsiella/Raoultella group</taxon>
        <taxon>Klebsiella</taxon>
        <taxon>Klebsiella pneumoniae complex</taxon>
    </lineage>
</organism>
<comment type="caution">
    <text evidence="1">The sequence shown here is derived from an EMBL/GenBank/DDBJ whole genome shotgun (WGS) entry which is preliminary data.</text>
</comment>
<proteinExistence type="predicted"/>
<sequence>MFSGFVVFFRCLRFLGCRFSRSFVMLFRRLSFLRSSWFSCYFFCVF</sequence>
<dbReference type="AlphaFoldDB" id="W1DLR9"/>
<keyword evidence="2" id="KW-1185">Reference proteome</keyword>
<evidence type="ECO:0000313" key="1">
    <source>
        <dbReference type="EMBL" id="CDL09737.1"/>
    </source>
</evidence>
<protein>
    <submittedName>
        <fullName evidence="1">Uncharacterized protein</fullName>
    </submittedName>
</protein>